<accession>A0A073J4Z0</accession>
<gene>
    <name evidence="1" type="ORF">SUH3_01475</name>
</gene>
<name>A0A073J4Z0_9RHOB</name>
<evidence type="ECO:0000313" key="2">
    <source>
        <dbReference type="Proteomes" id="UP000027746"/>
    </source>
</evidence>
<dbReference type="EMBL" id="JAMD01000001">
    <property type="protein sequence ID" value="KEJ97683.1"/>
    <property type="molecule type" value="Genomic_DNA"/>
</dbReference>
<dbReference type="RefSeq" id="WP_037920687.1">
    <property type="nucleotide sequence ID" value="NZ_CP054599.1"/>
</dbReference>
<keyword evidence="2" id="KW-1185">Reference proteome</keyword>
<evidence type="ECO:0000313" key="1">
    <source>
        <dbReference type="EMBL" id="KEJ97683.1"/>
    </source>
</evidence>
<comment type="caution">
    <text evidence="1">The sequence shown here is derived from an EMBL/GenBank/DDBJ whole genome shotgun (WGS) entry which is preliminary data.</text>
</comment>
<reference evidence="1 2" key="1">
    <citation type="submission" date="2014-01" db="EMBL/GenBank/DDBJ databases">
        <title>Sulfitobacter sp. H3 (MCCC 1A00686) Genome Sequencing.</title>
        <authorList>
            <person name="Lai Q."/>
            <person name="Hong Z."/>
        </authorList>
    </citation>
    <scope>NUCLEOTIDE SEQUENCE [LARGE SCALE GENOMIC DNA]</scope>
    <source>
        <strain evidence="1 2">H3</strain>
    </source>
</reference>
<proteinExistence type="predicted"/>
<dbReference type="Proteomes" id="UP000027746">
    <property type="component" value="Unassembled WGS sequence"/>
</dbReference>
<dbReference type="Pfam" id="PF05751">
    <property type="entry name" value="FixH"/>
    <property type="match status" value="1"/>
</dbReference>
<dbReference type="InterPro" id="IPR008620">
    <property type="entry name" value="FixH"/>
</dbReference>
<protein>
    <submittedName>
        <fullName evidence="1">FixH protein</fullName>
    </submittedName>
</protein>
<dbReference type="OrthoDB" id="1495896at2"/>
<dbReference type="AlphaFoldDB" id="A0A073J4Z0"/>
<dbReference type="GeneID" id="68870221"/>
<organism evidence="1 2">
    <name type="scientific">Pseudosulfitobacter pseudonitzschiae</name>
    <dbReference type="NCBI Taxonomy" id="1402135"/>
    <lineage>
        <taxon>Bacteria</taxon>
        <taxon>Pseudomonadati</taxon>
        <taxon>Pseudomonadota</taxon>
        <taxon>Alphaproteobacteria</taxon>
        <taxon>Rhodobacterales</taxon>
        <taxon>Roseobacteraceae</taxon>
        <taxon>Pseudosulfitobacter</taxon>
    </lineage>
</organism>
<sequence length="151" mass="16411">MTREIKGWHVLTGFVAAFGIIISVNLVLAYQAVATFPGLEVKNSYVASQSFDVDRAAQEALAWDVRAEVTHDTLRLFIHHEGQPIAPQVQEATFGRATSIAADQTPAFVFDGTAYVAPVVAGPGNWNLRIKLRAPDGTLFQQRVIVAHVPS</sequence>